<proteinExistence type="predicted"/>
<dbReference type="AlphaFoldDB" id="A0A6L2N762"/>
<sequence>MPSCNSIVRAFASLGHDLGTVEDKILVPKPPKNCARCTRCGYLVDGPNCQGCALLRQELEENVVTYSLDFQNSSEPSDASTNDAHIGYNCPSKVSVISNPEPYNNQTTDELPQALPVFHPTFHSEAESPFTLDSTPAYVDESLNVFNPPSQPPVVENLVLNRSESEGEYECDVPACEVFTIFSNILFDADYGFYSSDDLSFSDEDIPKEIYLNPLFDEEFISMKIDPHHFNAESDLTESLLNHDSSIISSSLKIDSLFDKFAGELTLLKSIPPRINETDYNPKEEICFIKILFYDNSSPCHYQQFL</sequence>
<protein>
    <submittedName>
        <fullName evidence="1">Uncharacterized protein</fullName>
    </submittedName>
</protein>
<organism evidence="1">
    <name type="scientific">Tanacetum cinerariifolium</name>
    <name type="common">Dalmatian daisy</name>
    <name type="synonym">Chrysanthemum cinerariifolium</name>
    <dbReference type="NCBI Taxonomy" id="118510"/>
    <lineage>
        <taxon>Eukaryota</taxon>
        <taxon>Viridiplantae</taxon>
        <taxon>Streptophyta</taxon>
        <taxon>Embryophyta</taxon>
        <taxon>Tracheophyta</taxon>
        <taxon>Spermatophyta</taxon>
        <taxon>Magnoliopsida</taxon>
        <taxon>eudicotyledons</taxon>
        <taxon>Gunneridae</taxon>
        <taxon>Pentapetalae</taxon>
        <taxon>asterids</taxon>
        <taxon>campanulids</taxon>
        <taxon>Asterales</taxon>
        <taxon>Asteraceae</taxon>
        <taxon>Asteroideae</taxon>
        <taxon>Anthemideae</taxon>
        <taxon>Anthemidinae</taxon>
        <taxon>Tanacetum</taxon>
    </lineage>
</organism>
<evidence type="ECO:0000313" key="1">
    <source>
        <dbReference type="EMBL" id="GEU82056.1"/>
    </source>
</evidence>
<accession>A0A6L2N762</accession>
<comment type="caution">
    <text evidence="1">The sequence shown here is derived from an EMBL/GenBank/DDBJ whole genome shotgun (WGS) entry which is preliminary data.</text>
</comment>
<dbReference type="EMBL" id="BKCJ010008406">
    <property type="protein sequence ID" value="GEU82056.1"/>
    <property type="molecule type" value="Genomic_DNA"/>
</dbReference>
<reference evidence="1" key="1">
    <citation type="journal article" date="2019" name="Sci. Rep.">
        <title>Draft genome of Tanacetum cinerariifolium, the natural source of mosquito coil.</title>
        <authorList>
            <person name="Yamashiro T."/>
            <person name="Shiraishi A."/>
            <person name="Satake H."/>
            <person name="Nakayama K."/>
        </authorList>
    </citation>
    <scope>NUCLEOTIDE SEQUENCE</scope>
</reference>
<gene>
    <name evidence="1" type="ORF">Tci_054034</name>
</gene>
<name>A0A6L2N762_TANCI</name>